<evidence type="ECO:0000256" key="1">
    <source>
        <dbReference type="ARBA" id="ARBA00005656"/>
    </source>
</evidence>
<evidence type="ECO:0000313" key="6">
    <source>
        <dbReference type="Proteomes" id="UP000681343"/>
    </source>
</evidence>
<dbReference type="EMBL" id="AP023415">
    <property type="protein sequence ID" value="BCK78430.1"/>
    <property type="molecule type" value="Genomic_DNA"/>
</dbReference>
<dbReference type="PIRSF" id="PIRSF000428">
    <property type="entry name" value="P_Ac_trans"/>
    <property type="match status" value="1"/>
</dbReference>
<dbReference type="SUPFAM" id="SSF53659">
    <property type="entry name" value="Isocitrate/Isopropylmalate dehydrogenase-like"/>
    <property type="match status" value="1"/>
</dbReference>
<evidence type="ECO:0000256" key="2">
    <source>
        <dbReference type="ARBA" id="ARBA00022679"/>
    </source>
</evidence>
<name>A0A810PR23_9FIRM</name>
<accession>A0A810PR23</accession>
<dbReference type="AlphaFoldDB" id="A0A810PR23"/>
<dbReference type="PANTHER" id="PTHR43356">
    <property type="entry name" value="PHOSPHATE ACETYLTRANSFERASE"/>
    <property type="match status" value="1"/>
</dbReference>
<dbReference type="GO" id="GO:0016746">
    <property type="term" value="F:acyltransferase activity"/>
    <property type="evidence" value="ECO:0007669"/>
    <property type="project" value="UniProtKB-KW"/>
</dbReference>
<evidence type="ECO:0000259" key="4">
    <source>
        <dbReference type="Pfam" id="PF01515"/>
    </source>
</evidence>
<dbReference type="InterPro" id="IPR002505">
    <property type="entry name" value="PTA_PTB"/>
</dbReference>
<reference evidence="5" key="1">
    <citation type="submission" date="2020-09" db="EMBL/GenBank/DDBJ databases">
        <title>New species isolated from human feces.</title>
        <authorList>
            <person name="Kitahara M."/>
            <person name="Shigeno Y."/>
            <person name="Shime M."/>
            <person name="Matsumoto Y."/>
            <person name="Nakamura S."/>
            <person name="Motooka D."/>
            <person name="Fukuoka S."/>
            <person name="Nishikawa H."/>
            <person name="Benno Y."/>
        </authorList>
    </citation>
    <scope>NUCLEOTIDE SEQUENCE</scope>
    <source>
        <strain evidence="5">MM35</strain>
    </source>
</reference>
<comment type="similarity">
    <text evidence="1">Belongs to the phosphate acetyltransferase and butyryltransferase family.</text>
</comment>
<feature type="domain" description="Phosphate acetyl/butaryl transferase" evidence="4">
    <location>
        <begin position="82"/>
        <end position="293"/>
    </location>
</feature>
<dbReference type="Pfam" id="PF01515">
    <property type="entry name" value="PTA_PTB"/>
    <property type="match status" value="1"/>
</dbReference>
<dbReference type="RefSeq" id="WP_212819212.1">
    <property type="nucleotide sequence ID" value="NZ_AP023415.1"/>
</dbReference>
<evidence type="ECO:0000256" key="3">
    <source>
        <dbReference type="ARBA" id="ARBA00023315"/>
    </source>
</evidence>
<keyword evidence="3" id="KW-0012">Acyltransferase</keyword>
<organism evidence="5 6">
    <name type="scientific">Vescimonas fastidiosa</name>
    <dbReference type="NCBI Taxonomy" id="2714353"/>
    <lineage>
        <taxon>Bacteria</taxon>
        <taxon>Bacillati</taxon>
        <taxon>Bacillota</taxon>
        <taxon>Clostridia</taxon>
        <taxon>Eubacteriales</taxon>
        <taxon>Oscillospiraceae</taxon>
        <taxon>Vescimonas</taxon>
    </lineage>
</organism>
<sequence length="301" mass="32187">MFTTFKEIESYVLSQNMKKRIALANAHDEPALSAVVNAKRRGVVEGTLIGKKAEIVQMLHDMGESEADYEIIDFDGEELESAKIAIKLVKEGKADIPMKGILQTSNFARAILNRETGLVPASGRRLVSQCGIFEYEGRFVMITDAAININPDVDTQIGIVENALPVAKALGNDCPKVAVLSAVENVTEKMASTVTAAEIARRGVPGCIISGPLALDGAISMESVKHKAIHDPVAGQADILLVPFIEIGNVLYKACTYIAGKTMASTICGASCPVVITSRADTPDSKYYSILMAVLRCIKGC</sequence>
<keyword evidence="6" id="KW-1185">Reference proteome</keyword>
<proteinExistence type="inferred from homology"/>
<dbReference type="PANTHER" id="PTHR43356:SF2">
    <property type="entry name" value="PHOSPHATE ACETYLTRANSFERASE"/>
    <property type="match status" value="1"/>
</dbReference>
<keyword evidence="2" id="KW-0808">Transferase</keyword>
<dbReference type="KEGG" id="vfa:MM35RIKEN_06220"/>
<dbReference type="Gene3D" id="3.40.718.10">
    <property type="entry name" value="Isopropylmalate Dehydrogenase"/>
    <property type="match status" value="1"/>
</dbReference>
<protein>
    <submittedName>
        <fullName evidence="5">Phosphate butyryltransferase</fullName>
    </submittedName>
</protein>
<dbReference type="InterPro" id="IPR050500">
    <property type="entry name" value="Phos_Acetyltrans/Butyryltrans"/>
</dbReference>
<dbReference type="Proteomes" id="UP000681343">
    <property type="component" value="Chromosome"/>
</dbReference>
<gene>
    <name evidence="5" type="primary">ptb2</name>
    <name evidence="5" type="ORF">MM35RIKEN_06220</name>
</gene>
<evidence type="ECO:0000313" key="5">
    <source>
        <dbReference type="EMBL" id="BCK78430.1"/>
    </source>
</evidence>
<dbReference type="InterPro" id="IPR012147">
    <property type="entry name" value="P_Ac_Bu_trans"/>
</dbReference>